<dbReference type="InterPro" id="IPR010071">
    <property type="entry name" value="AA_adenyl_dom"/>
</dbReference>
<dbReference type="GO" id="GO:0031177">
    <property type="term" value="F:phosphopantetheine binding"/>
    <property type="evidence" value="ECO:0007669"/>
    <property type="project" value="TreeGrafter"/>
</dbReference>
<sequence>MTLARHDRVQLTSLRLAWGLVLVKYHEPEQLQLYVEEQGSLPVWSCKRTGKAPEEPDSGNWTFLELDCSVDETVEKWLQRLEAMLGIPSIIEVIEASPQRCSSEWQHELEQIVYDDARWNGHLHENISMERFKSHLASLEEALFQKRNQLLRDVPMLLADEYIQLTRDFNETALAFPRGRTIHELFSERAALHSEHIAVVSNAGSLTYGELERESSRLAASLHKRGAGKGQIVAITADRTPEMLIGLLAILKAGAAYLPIDLRAPEAHNRIILEDCGAQIAISRTPLLGLQMLDPYEASSYSDESDFEKSFNTSTDSELLAYIIYTSGTTGASKGVMIPHRNVVNYAAWFNDQYGTEGPLRVLLAANLTFDASVESIFCTLLGGGSVVLIQTELLVHQRAFRQFIDKHQVQLIHLVPTLLNRLLSEGERLASVQIVISGGEALEQGLKDRLLHKGYRVFNHYGPTEATVVSVTAELKEGLPVTIGKPIGNTSIYIVNSHMQLCPIGVIGEICIAGEGLAKGYLQREELTKQRFVANPFEQGARLYRTGDFGKWLPEGLVEYAGRVDDQLKINGILVHPETIRKAAEAHPAIQAAIVLFSPDNEGGKLIVYYRLEQPGAAKVSATELRAFLLQRLPPSIIPKHFVELQEFPLNSNGKVDKKRLLAKQECV</sequence>
<dbReference type="PANTHER" id="PTHR45527">
    <property type="entry name" value="NONRIBOSOMAL PEPTIDE SYNTHETASE"/>
    <property type="match status" value="1"/>
</dbReference>
<name>A0A1B2DR71_9BACL</name>
<dbReference type="GO" id="GO:0017000">
    <property type="term" value="P:antibiotic biosynthetic process"/>
    <property type="evidence" value="ECO:0007669"/>
    <property type="project" value="UniProtKB-KW"/>
</dbReference>
<evidence type="ECO:0000313" key="8">
    <source>
        <dbReference type="EMBL" id="ANY70209.1"/>
    </source>
</evidence>
<dbReference type="GO" id="GO:0005737">
    <property type="term" value="C:cytoplasm"/>
    <property type="evidence" value="ECO:0007669"/>
    <property type="project" value="TreeGrafter"/>
</dbReference>
<dbReference type="Pfam" id="PF00501">
    <property type="entry name" value="AMP-binding"/>
    <property type="match status" value="1"/>
</dbReference>
<keyword evidence="2" id="KW-0596">Phosphopantetheine</keyword>
<feature type="domain" description="AMP-dependent synthetase/ligase" evidence="7">
    <location>
        <begin position="186"/>
        <end position="523"/>
    </location>
</feature>
<dbReference type="AlphaFoldDB" id="A0A1B2DR71"/>
<comment type="similarity">
    <text evidence="1">Belongs to the ATP-dependent AMP-binding enzyme family.</text>
</comment>
<evidence type="ECO:0000256" key="1">
    <source>
        <dbReference type="ARBA" id="ARBA00006432"/>
    </source>
</evidence>
<dbReference type="EMBL" id="CP016808">
    <property type="protein sequence ID" value="ANY70209.1"/>
    <property type="molecule type" value="Genomic_DNA"/>
</dbReference>
<dbReference type="FunFam" id="2.30.38.10:FF:000001">
    <property type="entry name" value="Non-ribosomal peptide synthetase PvdI"/>
    <property type="match status" value="1"/>
</dbReference>
<protein>
    <recommendedName>
        <fullName evidence="7">AMP-dependent synthetase/ligase domain-containing protein</fullName>
    </recommendedName>
</protein>
<dbReference type="CDD" id="cd05930">
    <property type="entry name" value="A_NRPS"/>
    <property type="match status" value="1"/>
</dbReference>
<keyword evidence="5" id="KW-0677">Repeat</keyword>
<dbReference type="InterPro" id="IPR020845">
    <property type="entry name" value="AMP-binding_CS"/>
</dbReference>
<evidence type="ECO:0000256" key="6">
    <source>
        <dbReference type="ARBA" id="ARBA00023194"/>
    </source>
</evidence>
<evidence type="ECO:0000259" key="7">
    <source>
        <dbReference type="Pfam" id="PF00501"/>
    </source>
</evidence>
<evidence type="ECO:0000256" key="5">
    <source>
        <dbReference type="ARBA" id="ARBA00022737"/>
    </source>
</evidence>
<evidence type="ECO:0000256" key="4">
    <source>
        <dbReference type="ARBA" id="ARBA00022598"/>
    </source>
</evidence>
<dbReference type="Gene3D" id="2.30.38.10">
    <property type="entry name" value="Luciferase, Domain 3"/>
    <property type="match status" value="1"/>
</dbReference>
<keyword evidence="4" id="KW-0436">Ligase</keyword>
<dbReference type="NCBIfam" id="TIGR01733">
    <property type="entry name" value="AA-adenyl-dom"/>
    <property type="match status" value="1"/>
</dbReference>
<dbReference type="SUPFAM" id="SSF56801">
    <property type="entry name" value="Acetyl-CoA synthetase-like"/>
    <property type="match status" value="1"/>
</dbReference>
<organism evidence="8">
    <name type="scientific">Paenibacillus sp. BIHB 4019</name>
    <dbReference type="NCBI Taxonomy" id="1870819"/>
    <lineage>
        <taxon>Bacteria</taxon>
        <taxon>Bacillati</taxon>
        <taxon>Bacillota</taxon>
        <taxon>Bacilli</taxon>
        <taxon>Bacillales</taxon>
        <taxon>Paenibacillaceae</taxon>
        <taxon>Paenibacillus</taxon>
    </lineage>
</organism>
<accession>A0A1B2DR71</accession>
<dbReference type="FunFam" id="3.40.50.12780:FF:000012">
    <property type="entry name" value="Non-ribosomal peptide synthetase"/>
    <property type="match status" value="1"/>
</dbReference>
<proteinExistence type="inferred from homology"/>
<evidence type="ECO:0000256" key="3">
    <source>
        <dbReference type="ARBA" id="ARBA00022553"/>
    </source>
</evidence>
<evidence type="ECO:0000256" key="2">
    <source>
        <dbReference type="ARBA" id="ARBA00022450"/>
    </source>
</evidence>
<gene>
    <name evidence="8" type="ORF">BBD42_29660</name>
</gene>
<dbReference type="InterPro" id="IPR045851">
    <property type="entry name" value="AMP-bd_C_sf"/>
</dbReference>
<dbReference type="Gene3D" id="3.40.50.980">
    <property type="match status" value="2"/>
</dbReference>
<dbReference type="GO" id="GO:0016874">
    <property type="term" value="F:ligase activity"/>
    <property type="evidence" value="ECO:0007669"/>
    <property type="project" value="UniProtKB-KW"/>
</dbReference>
<dbReference type="InterPro" id="IPR000873">
    <property type="entry name" value="AMP-dep_synth/lig_dom"/>
</dbReference>
<dbReference type="PANTHER" id="PTHR45527:SF1">
    <property type="entry name" value="FATTY ACID SYNTHASE"/>
    <property type="match status" value="1"/>
</dbReference>
<keyword evidence="6" id="KW-0045">Antibiotic biosynthesis</keyword>
<dbReference type="Gene3D" id="3.30.300.30">
    <property type="match status" value="1"/>
</dbReference>
<reference evidence="8" key="1">
    <citation type="submission" date="2016-08" db="EMBL/GenBank/DDBJ databases">
        <title>Complete Genome Seqeunce of Paenibacillus sp. BIHB 4019 from tea rhizoplane.</title>
        <authorList>
            <person name="Thakur R."/>
            <person name="Swarnkar M.K."/>
            <person name="Gulati A."/>
        </authorList>
    </citation>
    <scope>NUCLEOTIDE SEQUENCE [LARGE SCALE GENOMIC DNA]</scope>
    <source>
        <strain evidence="8">BIHB4019</strain>
    </source>
</reference>
<keyword evidence="3" id="KW-0597">Phosphoprotein</keyword>
<dbReference type="PROSITE" id="PS00455">
    <property type="entry name" value="AMP_BINDING"/>
    <property type="match status" value="1"/>
</dbReference>
<dbReference type="GO" id="GO:0043041">
    <property type="term" value="P:amino acid activation for nonribosomal peptide biosynthetic process"/>
    <property type="evidence" value="ECO:0007669"/>
    <property type="project" value="TreeGrafter"/>
</dbReference>
<dbReference type="GO" id="GO:0044550">
    <property type="term" value="P:secondary metabolite biosynthetic process"/>
    <property type="evidence" value="ECO:0007669"/>
    <property type="project" value="TreeGrafter"/>
</dbReference>